<name>A0A0L7LAY2_OPEBR</name>
<organism evidence="2 3">
    <name type="scientific">Operophtera brumata</name>
    <name type="common">Winter moth</name>
    <name type="synonym">Phalaena brumata</name>
    <dbReference type="NCBI Taxonomy" id="104452"/>
    <lineage>
        <taxon>Eukaryota</taxon>
        <taxon>Metazoa</taxon>
        <taxon>Ecdysozoa</taxon>
        <taxon>Arthropoda</taxon>
        <taxon>Hexapoda</taxon>
        <taxon>Insecta</taxon>
        <taxon>Pterygota</taxon>
        <taxon>Neoptera</taxon>
        <taxon>Endopterygota</taxon>
        <taxon>Lepidoptera</taxon>
        <taxon>Glossata</taxon>
        <taxon>Ditrysia</taxon>
        <taxon>Geometroidea</taxon>
        <taxon>Geometridae</taxon>
        <taxon>Larentiinae</taxon>
        <taxon>Operophtera</taxon>
    </lineage>
</organism>
<reference evidence="2 3" key="1">
    <citation type="journal article" date="2015" name="Genome Biol. Evol.">
        <title>The genome of winter moth (Operophtera brumata) provides a genomic perspective on sexual dimorphism and phenology.</title>
        <authorList>
            <person name="Derks M.F."/>
            <person name="Smit S."/>
            <person name="Salis L."/>
            <person name="Schijlen E."/>
            <person name="Bossers A."/>
            <person name="Mateman C."/>
            <person name="Pijl A.S."/>
            <person name="de Ridder D."/>
            <person name="Groenen M.A."/>
            <person name="Visser M.E."/>
            <person name="Megens H.J."/>
        </authorList>
    </citation>
    <scope>NUCLEOTIDE SEQUENCE [LARGE SCALE GENOMIC DNA]</scope>
    <source>
        <strain evidence="2">WM2013NL</strain>
        <tissue evidence="2">Head and thorax</tissue>
    </source>
</reference>
<accession>A0A0L7LAY2</accession>
<evidence type="ECO:0000313" key="2">
    <source>
        <dbReference type="EMBL" id="KOB72559.1"/>
    </source>
</evidence>
<evidence type="ECO:0000313" key="3">
    <source>
        <dbReference type="Proteomes" id="UP000037510"/>
    </source>
</evidence>
<dbReference type="Proteomes" id="UP000037510">
    <property type="component" value="Unassembled WGS sequence"/>
</dbReference>
<keyword evidence="1" id="KW-0812">Transmembrane</keyword>
<keyword evidence="3" id="KW-1185">Reference proteome</keyword>
<feature type="non-terminal residue" evidence="2">
    <location>
        <position position="82"/>
    </location>
</feature>
<dbReference type="EMBL" id="JTDY01001912">
    <property type="protein sequence ID" value="KOB72559.1"/>
    <property type="molecule type" value="Genomic_DNA"/>
</dbReference>
<comment type="caution">
    <text evidence="2">The sequence shown here is derived from an EMBL/GenBank/DDBJ whole genome shotgun (WGS) entry which is preliminary data.</text>
</comment>
<dbReference type="AlphaFoldDB" id="A0A0L7LAY2"/>
<protein>
    <submittedName>
        <fullName evidence="2">Putative cuticle protein</fullName>
    </submittedName>
</protein>
<sequence length="82" mass="9641">MELNYLHCYRFETQNGIAAESSGTLKKVDNTEVLVKKVIVNLFMEQRIQYQLKNVSAFTFLTLYVILQRVYFFLSRPSRALT</sequence>
<evidence type="ECO:0000256" key="1">
    <source>
        <dbReference type="SAM" id="Phobius"/>
    </source>
</evidence>
<keyword evidence="1" id="KW-1133">Transmembrane helix</keyword>
<proteinExistence type="predicted"/>
<gene>
    <name evidence="2" type="ORF">OBRU01_12166</name>
</gene>
<feature type="transmembrane region" description="Helical" evidence="1">
    <location>
        <begin position="55"/>
        <end position="74"/>
    </location>
</feature>
<keyword evidence="1" id="KW-0472">Membrane</keyword>